<dbReference type="GO" id="GO:0003678">
    <property type="term" value="F:DNA helicase activity"/>
    <property type="evidence" value="ECO:0007669"/>
    <property type="project" value="TreeGrafter"/>
</dbReference>
<dbReference type="Gene3D" id="3.40.50.300">
    <property type="entry name" value="P-loop containing nucleotide triphosphate hydrolases"/>
    <property type="match status" value="2"/>
</dbReference>
<feature type="domain" description="Helicase C-terminal" evidence="15">
    <location>
        <begin position="808"/>
        <end position="962"/>
    </location>
</feature>
<evidence type="ECO:0000256" key="4">
    <source>
        <dbReference type="ARBA" id="ARBA00022763"/>
    </source>
</evidence>
<dbReference type="InterPro" id="IPR027417">
    <property type="entry name" value="P-loop_NTPase"/>
</dbReference>
<dbReference type="EC" id="3.6.4.-" evidence="13"/>
<evidence type="ECO:0000313" key="17">
    <source>
        <dbReference type="Proteomes" id="UP000175669"/>
    </source>
</evidence>
<evidence type="ECO:0000256" key="8">
    <source>
        <dbReference type="ARBA" id="ARBA00023125"/>
    </source>
</evidence>
<keyword evidence="5 13" id="KW-0378">Hydrolase</keyword>
<dbReference type="Pfam" id="PF21132">
    <property type="entry name" value="MFD_D3"/>
    <property type="match status" value="1"/>
</dbReference>
<evidence type="ECO:0000256" key="3">
    <source>
        <dbReference type="ARBA" id="ARBA00022741"/>
    </source>
</evidence>
<dbReference type="Gene3D" id="3.40.50.11140">
    <property type="match status" value="1"/>
</dbReference>
<evidence type="ECO:0000256" key="12">
    <source>
        <dbReference type="ARBA" id="ARBA00070128"/>
    </source>
</evidence>
<dbReference type="GO" id="GO:0016787">
    <property type="term" value="F:hydrolase activity"/>
    <property type="evidence" value="ECO:0007669"/>
    <property type="project" value="UniProtKB-KW"/>
</dbReference>
<evidence type="ECO:0000256" key="13">
    <source>
        <dbReference type="HAMAP-Rule" id="MF_00969"/>
    </source>
</evidence>
<dbReference type="Gene3D" id="3.90.1150.50">
    <property type="entry name" value="Transcription-repair-coupling factor, D7 domain"/>
    <property type="match status" value="1"/>
</dbReference>
<evidence type="ECO:0000256" key="7">
    <source>
        <dbReference type="ARBA" id="ARBA00022840"/>
    </source>
</evidence>
<evidence type="ECO:0000259" key="14">
    <source>
        <dbReference type="PROSITE" id="PS51192"/>
    </source>
</evidence>
<dbReference type="PROSITE" id="PS51194">
    <property type="entry name" value="HELICASE_CTER"/>
    <property type="match status" value="1"/>
</dbReference>
<evidence type="ECO:0000313" key="16">
    <source>
        <dbReference type="EMBL" id="OFE11673.1"/>
    </source>
</evidence>
<dbReference type="InterPro" id="IPR003711">
    <property type="entry name" value="CarD-like/TRCF_RID"/>
</dbReference>
<dbReference type="InterPro" id="IPR004576">
    <property type="entry name" value="Mfd"/>
</dbReference>
<name>A0A1E8CGW3_9GAMM</name>
<dbReference type="GO" id="GO:0005737">
    <property type="term" value="C:cytoplasm"/>
    <property type="evidence" value="ECO:0007669"/>
    <property type="project" value="UniProtKB-SubCell"/>
</dbReference>
<comment type="subcellular location">
    <subcellularLocation>
        <location evidence="1 13">Cytoplasm</location>
    </subcellularLocation>
</comment>
<dbReference type="PROSITE" id="PS51192">
    <property type="entry name" value="HELICASE_ATP_BIND_1"/>
    <property type="match status" value="1"/>
</dbReference>
<comment type="caution">
    <text evidence="16">The sequence shown here is derived from an EMBL/GenBank/DDBJ whole genome shotgun (WGS) entry which is preliminary data.</text>
</comment>
<comment type="similarity">
    <text evidence="11 13">In the C-terminal section; belongs to the helicase family. RecG subfamily.</text>
</comment>
<reference evidence="17" key="1">
    <citation type="submission" date="2016-07" db="EMBL/GenBank/DDBJ databases">
        <authorList>
            <person name="Florea S."/>
            <person name="Webb J.S."/>
            <person name="Jaromczyk J."/>
            <person name="Schardl C.L."/>
        </authorList>
    </citation>
    <scope>NUCLEOTIDE SEQUENCE [LARGE SCALE GENOMIC DNA]</scope>
    <source>
        <strain evidence="17">KCTC 42131</strain>
    </source>
</reference>
<keyword evidence="17" id="KW-1185">Reference proteome</keyword>
<dbReference type="GO" id="GO:0003684">
    <property type="term" value="F:damaged DNA binding"/>
    <property type="evidence" value="ECO:0007669"/>
    <property type="project" value="InterPro"/>
</dbReference>
<evidence type="ECO:0000256" key="10">
    <source>
        <dbReference type="ARBA" id="ARBA00061104"/>
    </source>
</evidence>
<keyword evidence="3 13" id="KW-0547">Nucleotide-binding</keyword>
<dbReference type="NCBIfam" id="TIGR00580">
    <property type="entry name" value="mfd"/>
    <property type="match status" value="1"/>
</dbReference>
<dbReference type="InterPro" id="IPR036101">
    <property type="entry name" value="CarD-like/TRCF_RID_sf"/>
</dbReference>
<keyword evidence="6" id="KW-0347">Helicase</keyword>
<dbReference type="SMART" id="SM01058">
    <property type="entry name" value="CarD_TRCF"/>
    <property type="match status" value="1"/>
</dbReference>
<dbReference type="InterPro" id="IPR047112">
    <property type="entry name" value="RecG/Mfd"/>
</dbReference>
<dbReference type="GO" id="GO:0005524">
    <property type="term" value="F:ATP binding"/>
    <property type="evidence" value="ECO:0007669"/>
    <property type="project" value="UniProtKB-UniRule"/>
</dbReference>
<dbReference type="Pfam" id="PF02559">
    <property type="entry name" value="CarD_TRCF_RID"/>
    <property type="match status" value="1"/>
</dbReference>
<dbReference type="SUPFAM" id="SSF141259">
    <property type="entry name" value="CarD-like"/>
    <property type="match status" value="1"/>
</dbReference>
<proteinExistence type="inferred from homology"/>
<dbReference type="InterPro" id="IPR041471">
    <property type="entry name" value="UvrB_inter"/>
</dbReference>
<organism evidence="16 17">
    <name type="scientific">Pseudohongiella acticola</name>
    <dbReference type="NCBI Taxonomy" id="1524254"/>
    <lineage>
        <taxon>Bacteria</taxon>
        <taxon>Pseudomonadati</taxon>
        <taxon>Pseudomonadota</taxon>
        <taxon>Gammaproteobacteria</taxon>
        <taxon>Pseudomonadales</taxon>
        <taxon>Pseudohongiellaceae</taxon>
        <taxon>Pseudohongiella</taxon>
    </lineage>
</organism>
<dbReference type="SUPFAM" id="SSF143517">
    <property type="entry name" value="TRCF domain-like"/>
    <property type="match status" value="1"/>
</dbReference>
<dbReference type="InterPro" id="IPR005118">
    <property type="entry name" value="TRCF_C"/>
</dbReference>
<dbReference type="NCBIfam" id="NF007966">
    <property type="entry name" value="PRK10689.1"/>
    <property type="match status" value="1"/>
</dbReference>
<dbReference type="GO" id="GO:0006355">
    <property type="term" value="P:regulation of DNA-templated transcription"/>
    <property type="evidence" value="ECO:0007669"/>
    <property type="project" value="UniProtKB-UniRule"/>
</dbReference>
<comment type="similarity">
    <text evidence="10 13">In the N-terminal section; belongs to the UvrB family.</text>
</comment>
<dbReference type="Gene3D" id="3.30.2060.10">
    <property type="entry name" value="Penicillin-binding protein 1b domain"/>
    <property type="match status" value="1"/>
</dbReference>
<evidence type="ECO:0000256" key="6">
    <source>
        <dbReference type="ARBA" id="ARBA00022806"/>
    </source>
</evidence>
<dbReference type="EMBL" id="MASR01000002">
    <property type="protein sequence ID" value="OFE11673.1"/>
    <property type="molecule type" value="Genomic_DNA"/>
</dbReference>
<dbReference type="GO" id="GO:0000716">
    <property type="term" value="P:transcription-coupled nucleotide-excision repair, DNA damage recognition"/>
    <property type="evidence" value="ECO:0007669"/>
    <property type="project" value="UniProtKB-UniRule"/>
</dbReference>
<dbReference type="Gene3D" id="2.40.10.170">
    <property type="match status" value="1"/>
</dbReference>
<accession>A0A1E8CGW3</accession>
<feature type="domain" description="Helicase ATP-binding" evidence="14">
    <location>
        <begin position="626"/>
        <end position="787"/>
    </location>
</feature>
<dbReference type="Pfam" id="PF00270">
    <property type="entry name" value="DEAD"/>
    <property type="match status" value="1"/>
</dbReference>
<keyword evidence="8 13" id="KW-0238">DNA-binding</keyword>
<dbReference type="OrthoDB" id="9804325at2"/>
<dbReference type="Pfam" id="PF00271">
    <property type="entry name" value="Helicase_C"/>
    <property type="match status" value="1"/>
</dbReference>
<dbReference type="SMART" id="SM00487">
    <property type="entry name" value="DEXDc"/>
    <property type="match status" value="1"/>
</dbReference>
<evidence type="ECO:0000256" key="9">
    <source>
        <dbReference type="ARBA" id="ARBA00023204"/>
    </source>
</evidence>
<dbReference type="HAMAP" id="MF_00969">
    <property type="entry name" value="TRCF"/>
    <property type="match status" value="1"/>
</dbReference>
<dbReference type="RefSeq" id="WP_070118924.1">
    <property type="nucleotide sequence ID" value="NZ_MASR01000002.1"/>
</dbReference>
<dbReference type="SMART" id="SM00490">
    <property type="entry name" value="HELICc"/>
    <property type="match status" value="1"/>
</dbReference>
<evidence type="ECO:0000256" key="11">
    <source>
        <dbReference type="ARBA" id="ARBA00061399"/>
    </source>
</evidence>
<dbReference type="Pfam" id="PF03461">
    <property type="entry name" value="TRCF"/>
    <property type="match status" value="1"/>
</dbReference>
<dbReference type="PANTHER" id="PTHR47964">
    <property type="entry name" value="ATP-DEPENDENT DNA HELICASE HOMOLOG RECG, CHLOROPLASTIC"/>
    <property type="match status" value="1"/>
</dbReference>
<dbReference type="Pfam" id="PF17757">
    <property type="entry name" value="UvrB_inter"/>
    <property type="match status" value="1"/>
</dbReference>
<dbReference type="Gene3D" id="3.40.50.11180">
    <property type="match status" value="1"/>
</dbReference>
<dbReference type="SMART" id="SM00982">
    <property type="entry name" value="TRCF"/>
    <property type="match status" value="1"/>
</dbReference>
<sequence>MPAFNLLRPELPAARHSAQWPVLPDSQLSLALVQAAQQAPGPLLVITNSSEEAEQLRRELQFFSAGASGDKTAGGEHNALPVYTFPDWETLPYDTFSPHQDIVSERLNALYHLPDMRRGILIVPVNSAMHRLPPPAYVQGNSLQLSTGETLDTDTLRQRLVNAGYQYVDSVYEHGEFTVRGAIMDIFPMGSKLPYRIDLFDDEIESLRIFDPETQLSLEKVTDIRLLPGKEYPLDENGRRGFRARFRELFDVDTRQCTLYQDISEGIQSAGVEYYLPLFFDDLSHLFEYLPADTLIVRSRQMEPPALRFWHDIESRYEDRRHDRQRPILAPATLFLSPEDVFRHIRNFSSISLQSGDETVGTGSDFPSLAADNTRAEPLQALKTFLMQHDGFRVLFCAESAGRREVLTELLRSAGLSPVPVASWQAFVAGSQSIGICIASLDKGLLLPSEKLMMITETQLLGRKIAQRRRRRRAQDNTDFIIKSLTELHLGAAVVHIDHGVGRYCGLQTLTIEDETAEFLTLEYANQAKLYVPVASLHLISRYGGADPELAPLDNLGSDQWQKNKRKAAEKIRDAAVELLDIYAKRESRGGFPFRCDDIDYDKFAASFPFEETPDQLDAINGVIADMQSARSMDRLVCGDVGFGKTEVAMRAAFIAVQNHKQVVMLVPTTLLAQQHHDSFRDRFADWPVNIDLISRFRSGKEQDATLEKIRTGKVDIVIGTHKLLQNSIKYKDLGLLIIDEEHRFGVQQKERIKALRAEVDILTLTATPIPRTLNMAMSGVRDLSLIVTPPAKRLSVKTFIREQQDSLVKEAILRELLRGGQLFYLHNEVKTIERTAEHLRELVPEARVCVAHGQLPERELEVIMADFYHKRYNILVCSTIIETGIDVPSANTIIIDRADKLGLAQLHQLRGRVGRSHHQAYAYLLTPPQKSMSADANKRLDAITAASTLGAGFTLASHDLEIRGAGEILGEEQTGHMQKIGFTLYTEMLEEAVKAIREGRTPNIDLVLQSGSEINLRVPALIPEDYLPDIHTRLIMYKRIAGARDDEELRDLQIEMIDRFGLLPDSARILFSVTELKLRAEAMGINKIDASAQTGRIVFRQHTRVDPLSIVQLVQKHSRLYKLTGPTQLGFTHGQEQAVARIEFINKTLDQLRLTAQQ</sequence>
<evidence type="ECO:0000256" key="2">
    <source>
        <dbReference type="ARBA" id="ARBA00022490"/>
    </source>
</evidence>
<dbReference type="InterPro" id="IPR011545">
    <property type="entry name" value="DEAD/DEAH_box_helicase_dom"/>
</dbReference>
<dbReference type="STRING" id="1524254.PHACT_13120"/>
<dbReference type="AlphaFoldDB" id="A0A1E8CGW3"/>
<dbReference type="FunFam" id="3.40.50.300:FF:000546">
    <property type="entry name" value="Transcription-repair-coupling factor"/>
    <property type="match status" value="1"/>
</dbReference>
<protein>
    <recommendedName>
        <fullName evidence="12 13">Transcription-repair-coupling factor</fullName>
        <shortName evidence="13">TRCF</shortName>
        <ecNumber evidence="13">3.6.4.-</ecNumber>
    </recommendedName>
</protein>
<dbReference type="InterPro" id="IPR048635">
    <property type="entry name" value="MFD_D3"/>
</dbReference>
<dbReference type="Proteomes" id="UP000175669">
    <property type="component" value="Unassembled WGS sequence"/>
</dbReference>
<dbReference type="InterPro" id="IPR037235">
    <property type="entry name" value="TRCF-like_C_D7"/>
</dbReference>
<dbReference type="SUPFAM" id="SSF52540">
    <property type="entry name" value="P-loop containing nucleoside triphosphate hydrolases"/>
    <property type="match status" value="4"/>
</dbReference>
<dbReference type="PANTHER" id="PTHR47964:SF1">
    <property type="entry name" value="ATP-DEPENDENT DNA HELICASE HOMOLOG RECG, CHLOROPLASTIC"/>
    <property type="match status" value="1"/>
</dbReference>
<keyword evidence="2 13" id="KW-0963">Cytoplasm</keyword>
<keyword evidence="7 13" id="KW-0067">ATP-binding</keyword>
<evidence type="ECO:0000256" key="1">
    <source>
        <dbReference type="ARBA" id="ARBA00004496"/>
    </source>
</evidence>
<comment type="function">
    <text evidence="13">Couples transcription and DNA repair by recognizing RNA polymerase (RNAP) stalled at DNA lesions. Mediates ATP-dependent release of RNAP and its truncated transcript from the DNA, and recruitment of nucleotide excision repair machinery to the damaged site.</text>
</comment>
<dbReference type="InterPro" id="IPR014001">
    <property type="entry name" value="Helicase_ATP-bd"/>
</dbReference>
<dbReference type="CDD" id="cd17991">
    <property type="entry name" value="DEXHc_TRCF"/>
    <property type="match status" value="1"/>
</dbReference>
<keyword evidence="9 13" id="KW-0234">DNA repair</keyword>
<keyword evidence="4 13" id="KW-0227">DNA damage</keyword>
<evidence type="ECO:0000256" key="5">
    <source>
        <dbReference type="ARBA" id="ARBA00022801"/>
    </source>
</evidence>
<evidence type="ECO:0000259" key="15">
    <source>
        <dbReference type="PROSITE" id="PS51194"/>
    </source>
</evidence>
<dbReference type="InterPro" id="IPR001650">
    <property type="entry name" value="Helicase_C-like"/>
</dbReference>
<dbReference type="FunFam" id="3.40.50.300:FF:000300">
    <property type="entry name" value="Transcription-repair-coupling factor"/>
    <property type="match status" value="1"/>
</dbReference>
<gene>
    <name evidence="13" type="primary">mfd</name>
    <name evidence="16" type="ORF">PHACT_13120</name>
</gene>